<name>A0A4P9X162_9FUNG</name>
<sequence length="918" mass="99674">MTASDKSAAAAPAPKKDDAAAKGDSPAPDAAKGAAAADGKKKTADGQPVVPEEDELSEEDQQLKSELELLVERLKNGSNPALHKPSLESLRTLIRTSTSSMTSVPKPLKFLRSHYPSLIALYNTWPESRAEKKPFADILSVLAMSYAGDDKRESLNYRLRGAGESPGLWGHEYVRHLASEIIDEYDARINAALAANPEAPIDKKALQADMMPLAMELVPFFLQHNAEADACDLLLELEALENLIPLVTKETAARICLYIVSCVSYVAPPDDMAILQTAHAIYRSQNQMPQALQVALRMNHIGLVREDFEACEDPVLKRQLAYMLARQGVPVDTDDETLTEILSQSHLHQHFASLARDLDVVEPKHPDDVYKRHLENLGPRGGMGGHVDSARQNLASTYVNAFVNAGFGSDKLMLPEDSQWIYKNKEHGMMAATASLGALHLWNVEMGLSAIDKYLYSEDEHIKAGALFAIGMVTANVRNESDPALALLQDYVTDAKPSLRVAAVAAMGIAYAGTARQEVLDLLLPLVSDTAVDMEVASLAALSLGMVYVGRVNGDIIDAILQTLMERDAAALAHVFAPFMGAGLAYLFLGKGEAVDATLETLKTVESALARQIAVLAETMAYMGTGNVLKVQKMLSLCTDHLDGEKQDDQFQAMAVLGIALIASGEDIGTEMALRSFNHLMHYGEPVIRRAVPLATAFLYASNPQVHVVEVLSKHSHDNDPEVSMNAIVAMGIVGAGTNNARLAQMMRQLAAYYHKEPNHLFLVRIGQGLIHAGKGTLTLNPWHAHRMLVSPTALVGLVTTLLAFTDAKALILGRAHYFLYHLVTALYPRFLVTLDADLQPLPATVRVGTAVETVGQAGRPKTITGFQTHSTPVLMGQSERAELASDEYLPLTSILEGVVILKKNPEWEPEDVEMVAK</sequence>
<dbReference type="SUPFAM" id="SSF48371">
    <property type="entry name" value="ARM repeat"/>
    <property type="match status" value="1"/>
</dbReference>
<keyword evidence="10" id="KW-1185">Reference proteome</keyword>
<evidence type="ECO:0000256" key="6">
    <source>
        <dbReference type="SAM" id="MobiDB-lite"/>
    </source>
</evidence>
<dbReference type="InterPro" id="IPR040892">
    <property type="entry name" value="RPN1_N"/>
</dbReference>
<protein>
    <recommendedName>
        <fullName evidence="5">26S proteasome regulatory subunit RPN1</fullName>
    </recommendedName>
</protein>
<dbReference type="GO" id="GO:0034515">
    <property type="term" value="C:proteasome storage granule"/>
    <property type="evidence" value="ECO:0007669"/>
    <property type="project" value="TreeGrafter"/>
</dbReference>
<evidence type="ECO:0000256" key="1">
    <source>
        <dbReference type="ARBA" id="ARBA00005460"/>
    </source>
</evidence>
<dbReference type="InterPro" id="IPR011989">
    <property type="entry name" value="ARM-like"/>
</dbReference>
<dbReference type="GO" id="GO:0042176">
    <property type="term" value="P:regulation of protein catabolic process"/>
    <property type="evidence" value="ECO:0007669"/>
    <property type="project" value="InterPro"/>
</dbReference>
<dbReference type="Gene3D" id="1.25.10.10">
    <property type="entry name" value="Leucine-rich Repeat Variant"/>
    <property type="match status" value="1"/>
</dbReference>
<feature type="region of interest" description="Disordered" evidence="6">
    <location>
        <begin position="1"/>
        <end position="62"/>
    </location>
</feature>
<comment type="similarity">
    <text evidence="1 5">Belongs to the proteasome subunit S2 family.</text>
</comment>
<keyword evidence="2" id="KW-0677">Repeat</keyword>
<dbReference type="GO" id="GO:0005634">
    <property type="term" value="C:nucleus"/>
    <property type="evidence" value="ECO:0007669"/>
    <property type="project" value="TreeGrafter"/>
</dbReference>
<dbReference type="STRING" id="1555241.A0A4P9X162"/>
<feature type="compositionally biased region" description="Low complexity" evidence="6">
    <location>
        <begin position="22"/>
        <end position="37"/>
    </location>
</feature>
<dbReference type="Pfam" id="PF17781">
    <property type="entry name" value="RPN1_RPN2_N"/>
    <property type="match status" value="1"/>
</dbReference>
<dbReference type="Pfam" id="PF01851">
    <property type="entry name" value="PC_rep"/>
    <property type="match status" value="2"/>
</dbReference>
<dbReference type="InterPro" id="IPR016643">
    <property type="entry name" value="26S_Psome_Rpn1"/>
</dbReference>
<evidence type="ECO:0000259" key="7">
    <source>
        <dbReference type="Pfam" id="PF17781"/>
    </source>
</evidence>
<evidence type="ECO:0000256" key="5">
    <source>
        <dbReference type="PIRNR" id="PIRNR015965"/>
    </source>
</evidence>
<dbReference type="InterPro" id="IPR016024">
    <property type="entry name" value="ARM-type_fold"/>
</dbReference>
<organism evidence="9 10">
    <name type="scientific">Caulochytrium protostelioides</name>
    <dbReference type="NCBI Taxonomy" id="1555241"/>
    <lineage>
        <taxon>Eukaryota</taxon>
        <taxon>Fungi</taxon>
        <taxon>Fungi incertae sedis</taxon>
        <taxon>Chytridiomycota</taxon>
        <taxon>Chytridiomycota incertae sedis</taxon>
        <taxon>Chytridiomycetes</taxon>
        <taxon>Caulochytriales</taxon>
        <taxon>Caulochytriaceae</taxon>
        <taxon>Caulochytrium</taxon>
    </lineage>
</organism>
<dbReference type="OrthoDB" id="10252509at2759"/>
<dbReference type="EMBL" id="ML014398">
    <property type="protein sequence ID" value="RKO98583.1"/>
    <property type="molecule type" value="Genomic_DNA"/>
</dbReference>
<accession>A0A4P9X162</accession>
<gene>
    <name evidence="9" type="ORF">CXG81DRAFT_28602</name>
</gene>
<dbReference type="PANTHER" id="PTHR10943">
    <property type="entry name" value="26S PROTEASOME NON-ATPASE REGULATORY SUBUNIT"/>
    <property type="match status" value="1"/>
</dbReference>
<dbReference type="Pfam" id="PF18051">
    <property type="entry name" value="RPN1_C"/>
    <property type="match status" value="1"/>
</dbReference>
<feature type="domain" description="26S proteasome non-ATPase regulatory subunit RPN1 C-terminal" evidence="8">
    <location>
        <begin position="855"/>
        <end position="908"/>
    </location>
</feature>
<dbReference type="Proteomes" id="UP000274922">
    <property type="component" value="Unassembled WGS sequence"/>
</dbReference>
<dbReference type="PIRSF" id="PIRSF015965">
    <property type="entry name" value="26S_Psome_Rpn1"/>
    <property type="match status" value="1"/>
</dbReference>
<dbReference type="InterPro" id="IPR002015">
    <property type="entry name" value="Proteasome/cyclosome_rpt"/>
</dbReference>
<evidence type="ECO:0000313" key="10">
    <source>
        <dbReference type="Proteomes" id="UP000274922"/>
    </source>
</evidence>
<dbReference type="InterPro" id="IPR041433">
    <property type="entry name" value="RPN1_C"/>
</dbReference>
<dbReference type="AlphaFoldDB" id="A0A4P9X162"/>
<dbReference type="GO" id="GO:0008540">
    <property type="term" value="C:proteasome regulatory particle, base subcomplex"/>
    <property type="evidence" value="ECO:0007669"/>
    <property type="project" value="UniProtKB-UniRule"/>
</dbReference>
<evidence type="ECO:0000313" key="9">
    <source>
        <dbReference type="EMBL" id="RKO98583.1"/>
    </source>
</evidence>
<dbReference type="GO" id="GO:0030234">
    <property type="term" value="F:enzyme regulator activity"/>
    <property type="evidence" value="ECO:0007669"/>
    <property type="project" value="UniProtKB-UniRule"/>
</dbReference>
<feature type="domain" description="RPN1 N-terminal" evidence="7">
    <location>
        <begin position="67"/>
        <end position="375"/>
    </location>
</feature>
<dbReference type="GO" id="GO:0043161">
    <property type="term" value="P:proteasome-mediated ubiquitin-dependent protein catabolic process"/>
    <property type="evidence" value="ECO:0007669"/>
    <property type="project" value="TreeGrafter"/>
</dbReference>
<keyword evidence="3 5" id="KW-0647">Proteasome</keyword>
<evidence type="ECO:0000256" key="4">
    <source>
        <dbReference type="ARBA" id="ARBA00057191"/>
    </source>
</evidence>
<evidence type="ECO:0000256" key="2">
    <source>
        <dbReference type="ARBA" id="ARBA00022737"/>
    </source>
</evidence>
<proteinExistence type="inferred from homology"/>
<dbReference type="FunFam" id="1.25.10.10:FF:000026">
    <property type="entry name" value="26S proteasome non-ATPase regulatory subunit 2"/>
    <property type="match status" value="1"/>
</dbReference>
<dbReference type="PANTHER" id="PTHR10943:SF1">
    <property type="entry name" value="26S PROTEASOME NON-ATPASE REGULATORY SUBUNIT 2"/>
    <property type="match status" value="1"/>
</dbReference>
<feature type="compositionally biased region" description="Low complexity" evidence="6">
    <location>
        <begin position="1"/>
        <end position="13"/>
    </location>
</feature>
<comment type="function">
    <text evidence="4 5">Acts as a regulatory subunit of the 26 proteasome which is involved in the ATP-dependent degradation of ubiquitinated proteins.</text>
</comment>
<feature type="compositionally biased region" description="Acidic residues" evidence="6">
    <location>
        <begin position="51"/>
        <end position="60"/>
    </location>
</feature>
<reference evidence="10" key="1">
    <citation type="journal article" date="2018" name="Nat. Microbiol.">
        <title>Leveraging single-cell genomics to expand the fungal tree of life.</title>
        <authorList>
            <person name="Ahrendt S.R."/>
            <person name="Quandt C.A."/>
            <person name="Ciobanu D."/>
            <person name="Clum A."/>
            <person name="Salamov A."/>
            <person name="Andreopoulos B."/>
            <person name="Cheng J.F."/>
            <person name="Woyke T."/>
            <person name="Pelin A."/>
            <person name="Henrissat B."/>
            <person name="Reynolds N.K."/>
            <person name="Benny G.L."/>
            <person name="Smith M.E."/>
            <person name="James T.Y."/>
            <person name="Grigoriev I.V."/>
        </authorList>
    </citation>
    <scope>NUCLEOTIDE SEQUENCE [LARGE SCALE GENOMIC DNA]</scope>
    <source>
        <strain evidence="10">ATCC 52028</strain>
    </source>
</reference>
<evidence type="ECO:0000256" key="3">
    <source>
        <dbReference type="ARBA" id="ARBA00022942"/>
    </source>
</evidence>
<evidence type="ECO:0000259" key="8">
    <source>
        <dbReference type="Pfam" id="PF18051"/>
    </source>
</evidence>